<evidence type="ECO:0000256" key="15">
    <source>
        <dbReference type="HAMAP-Rule" id="MF_00605"/>
    </source>
</evidence>
<dbReference type="PANTHER" id="PTHR46417">
    <property type="entry name" value="TRNA (GUANINE-N(1)-)-METHYLTRANSFERASE"/>
    <property type="match status" value="1"/>
</dbReference>
<dbReference type="GO" id="GO:0005829">
    <property type="term" value="C:cytosol"/>
    <property type="evidence" value="ECO:0007669"/>
    <property type="project" value="TreeGrafter"/>
</dbReference>
<keyword evidence="8 15" id="KW-0489">Methyltransferase</keyword>
<comment type="catalytic activity">
    <reaction evidence="14 15 17">
        <text>guanosine(37) in tRNA + S-adenosyl-L-methionine = N(1)-methylguanosine(37) in tRNA + S-adenosyl-L-homocysteine + H(+)</text>
        <dbReference type="Rhea" id="RHEA:36899"/>
        <dbReference type="Rhea" id="RHEA-COMP:10145"/>
        <dbReference type="Rhea" id="RHEA-COMP:10147"/>
        <dbReference type="ChEBI" id="CHEBI:15378"/>
        <dbReference type="ChEBI" id="CHEBI:57856"/>
        <dbReference type="ChEBI" id="CHEBI:59789"/>
        <dbReference type="ChEBI" id="CHEBI:73542"/>
        <dbReference type="ChEBI" id="CHEBI:74269"/>
        <dbReference type="EC" id="2.1.1.228"/>
    </reaction>
</comment>
<accession>A0A0G1Q2K9</accession>
<protein>
    <recommendedName>
        <fullName evidence="6 15">tRNA (guanine-N(1)-)-methyltransferase</fullName>
        <ecNumber evidence="5 15">2.1.1.228</ecNumber>
    </recommendedName>
    <alternativeName>
        <fullName evidence="12 15">M1G-methyltransferase</fullName>
    </alternativeName>
    <alternativeName>
        <fullName evidence="13 15">tRNA [GM37] methyltransferase</fullName>
    </alternativeName>
</protein>
<evidence type="ECO:0000256" key="11">
    <source>
        <dbReference type="ARBA" id="ARBA00022694"/>
    </source>
</evidence>
<keyword evidence="7 15" id="KW-0963">Cytoplasm</keyword>
<dbReference type="Gene3D" id="3.40.1280.10">
    <property type="match status" value="1"/>
</dbReference>
<evidence type="ECO:0000256" key="7">
    <source>
        <dbReference type="ARBA" id="ARBA00022490"/>
    </source>
</evidence>
<comment type="caution">
    <text evidence="19">The sequence shown here is derived from an EMBL/GenBank/DDBJ whole genome shotgun (WGS) entry which is preliminary data.</text>
</comment>
<evidence type="ECO:0000256" key="17">
    <source>
        <dbReference type="RuleBase" id="RU003464"/>
    </source>
</evidence>
<evidence type="ECO:0000256" key="5">
    <source>
        <dbReference type="ARBA" id="ARBA00012807"/>
    </source>
</evidence>
<evidence type="ECO:0000313" key="20">
    <source>
        <dbReference type="Proteomes" id="UP000034696"/>
    </source>
</evidence>
<organism evidence="19 20">
    <name type="scientific">Candidatus Giovannonibacteria bacterium GW2011_GWA2_45_21</name>
    <dbReference type="NCBI Taxonomy" id="1618649"/>
    <lineage>
        <taxon>Bacteria</taxon>
        <taxon>Candidatus Giovannoniibacteriota</taxon>
    </lineage>
</organism>
<dbReference type="InterPro" id="IPR023148">
    <property type="entry name" value="tRNA_m1G_MeTrfase_C_sf"/>
</dbReference>
<proteinExistence type="inferred from homology"/>
<dbReference type="Pfam" id="PF01746">
    <property type="entry name" value="tRNA_m1G_MT"/>
    <property type="match status" value="1"/>
</dbReference>
<dbReference type="HAMAP" id="MF_00605">
    <property type="entry name" value="TrmD"/>
    <property type="match status" value="1"/>
</dbReference>
<comment type="similarity">
    <text evidence="3 15 17">Belongs to the RNA methyltransferase TrmD family.</text>
</comment>
<dbReference type="GO" id="GO:0052906">
    <property type="term" value="F:tRNA (guanine(37)-N1)-methyltransferase activity"/>
    <property type="evidence" value="ECO:0007669"/>
    <property type="project" value="UniProtKB-UniRule"/>
</dbReference>
<keyword evidence="11 15" id="KW-0819">tRNA processing</keyword>
<evidence type="ECO:0000256" key="4">
    <source>
        <dbReference type="ARBA" id="ARBA00011738"/>
    </source>
</evidence>
<evidence type="ECO:0000256" key="8">
    <source>
        <dbReference type="ARBA" id="ARBA00022603"/>
    </source>
</evidence>
<dbReference type="PANTHER" id="PTHR46417:SF1">
    <property type="entry name" value="TRNA (GUANINE-N(1)-)-METHYLTRANSFERASE"/>
    <property type="match status" value="1"/>
</dbReference>
<evidence type="ECO:0000313" key="19">
    <source>
        <dbReference type="EMBL" id="KKU02905.1"/>
    </source>
</evidence>
<evidence type="ECO:0000256" key="2">
    <source>
        <dbReference type="ARBA" id="ARBA00004496"/>
    </source>
</evidence>
<keyword evidence="9 15" id="KW-0808">Transferase</keyword>
<dbReference type="EC" id="2.1.1.228" evidence="5 15"/>
<dbReference type="NCBIfam" id="NF000648">
    <property type="entry name" value="PRK00026.1"/>
    <property type="match status" value="1"/>
</dbReference>
<dbReference type="PATRIC" id="fig|1618649.3.peg.683"/>
<dbReference type="AlphaFoldDB" id="A0A0G1Q2K9"/>
<reference evidence="19 20" key="1">
    <citation type="journal article" date="2015" name="Nature">
        <title>rRNA introns, odd ribosomes, and small enigmatic genomes across a large radiation of phyla.</title>
        <authorList>
            <person name="Brown C.T."/>
            <person name="Hug L.A."/>
            <person name="Thomas B.C."/>
            <person name="Sharon I."/>
            <person name="Castelle C.J."/>
            <person name="Singh A."/>
            <person name="Wilkins M.J."/>
            <person name="Williams K.H."/>
            <person name="Banfield J.F."/>
        </authorList>
    </citation>
    <scope>NUCLEOTIDE SEQUENCE [LARGE SCALE GENOMIC DNA]</scope>
</reference>
<evidence type="ECO:0000256" key="12">
    <source>
        <dbReference type="ARBA" id="ARBA00029736"/>
    </source>
</evidence>
<evidence type="ECO:0000256" key="10">
    <source>
        <dbReference type="ARBA" id="ARBA00022691"/>
    </source>
</evidence>
<dbReference type="NCBIfam" id="TIGR00088">
    <property type="entry name" value="trmD"/>
    <property type="match status" value="1"/>
</dbReference>
<evidence type="ECO:0000256" key="14">
    <source>
        <dbReference type="ARBA" id="ARBA00047783"/>
    </source>
</evidence>
<gene>
    <name evidence="15" type="primary">trmD</name>
    <name evidence="19" type="ORF">UX06_C0049G0001</name>
</gene>
<feature type="binding site" evidence="15 16">
    <location>
        <position position="120"/>
    </location>
    <ligand>
        <name>S-adenosyl-L-methionine</name>
        <dbReference type="ChEBI" id="CHEBI:59789"/>
    </ligand>
</feature>
<evidence type="ECO:0000256" key="16">
    <source>
        <dbReference type="PIRSR" id="PIRSR000386-1"/>
    </source>
</evidence>
<dbReference type="Gene3D" id="1.10.1270.20">
    <property type="entry name" value="tRNA(m1g37)methyltransferase, domain 2"/>
    <property type="match status" value="1"/>
</dbReference>
<keyword evidence="10 15" id="KW-0949">S-adenosyl-L-methionine</keyword>
<evidence type="ECO:0000256" key="6">
    <source>
        <dbReference type="ARBA" id="ARBA00014679"/>
    </source>
</evidence>
<feature type="domain" description="tRNA methyltransferase TRMD/TRM10-type" evidence="18">
    <location>
        <begin position="5"/>
        <end position="237"/>
    </location>
</feature>
<comment type="subunit">
    <text evidence="4 15 17">Homodimer.</text>
</comment>
<evidence type="ECO:0000256" key="3">
    <source>
        <dbReference type="ARBA" id="ARBA00007630"/>
    </source>
</evidence>
<dbReference type="GO" id="GO:0002939">
    <property type="term" value="P:tRNA N1-guanine methylation"/>
    <property type="evidence" value="ECO:0007669"/>
    <property type="project" value="TreeGrafter"/>
</dbReference>
<dbReference type="InterPro" id="IPR016009">
    <property type="entry name" value="tRNA_MeTrfase_TRMD/TRM10"/>
</dbReference>
<sequence length="238" mass="27452">MSKVRFDIITIFPKIFNSYFSESIIRRAVLKKKAEIKIHNLRDFSLDKKHHKVDDRPFGGGAGMVLMAEPILRAVEKVKFGHSVSKLTKVVIFSAKGKQFNQKMAYDWSRKYKNFIFVTGRYEGIDERVTKILKADEISIGQYITTDGDVAAMVIVSALTRLIPDVINWSSLEDESFFRKNLEAQLPLGSSASRTELEYPHYTRPEVLRYKGKKYPVPKILLSGNHAEIEKWRSQHRK</sequence>
<dbReference type="InterPro" id="IPR029028">
    <property type="entry name" value="Alpha/beta_knot_MTases"/>
</dbReference>
<comment type="function">
    <text evidence="1 15 17">Specifically methylates guanosine-37 in various tRNAs.</text>
</comment>
<name>A0A0G1Q2K9_9BACT</name>
<dbReference type="Proteomes" id="UP000034696">
    <property type="component" value="Unassembled WGS sequence"/>
</dbReference>
<dbReference type="EMBL" id="LCKT01000049">
    <property type="protein sequence ID" value="KKU02905.1"/>
    <property type="molecule type" value="Genomic_DNA"/>
</dbReference>
<evidence type="ECO:0000256" key="9">
    <source>
        <dbReference type="ARBA" id="ARBA00022679"/>
    </source>
</evidence>
<comment type="subcellular location">
    <subcellularLocation>
        <location evidence="2 15 17">Cytoplasm</location>
    </subcellularLocation>
</comment>
<dbReference type="PIRSF" id="PIRSF000386">
    <property type="entry name" value="tRNA_mtase"/>
    <property type="match status" value="1"/>
</dbReference>
<dbReference type="InterPro" id="IPR029026">
    <property type="entry name" value="tRNA_m1G_MTases_N"/>
</dbReference>
<dbReference type="InterPro" id="IPR002649">
    <property type="entry name" value="tRNA_m1G_MeTrfase_TrmD"/>
</dbReference>
<evidence type="ECO:0000256" key="1">
    <source>
        <dbReference type="ARBA" id="ARBA00002634"/>
    </source>
</evidence>
<evidence type="ECO:0000256" key="13">
    <source>
        <dbReference type="ARBA" id="ARBA00033392"/>
    </source>
</evidence>
<comment type="caution">
    <text evidence="15">Lacks conserved residue(s) required for the propagation of feature annotation.</text>
</comment>
<dbReference type="SUPFAM" id="SSF75217">
    <property type="entry name" value="alpha/beta knot"/>
    <property type="match status" value="1"/>
</dbReference>
<evidence type="ECO:0000259" key="18">
    <source>
        <dbReference type="Pfam" id="PF01746"/>
    </source>
</evidence>